<evidence type="ECO:0000313" key="2">
    <source>
        <dbReference type="EMBL" id="ACV61149.1"/>
    </source>
</evidence>
<protein>
    <submittedName>
        <fullName evidence="2">Uncharacterized protein</fullName>
    </submittedName>
</protein>
<keyword evidence="3" id="KW-1185">Reference proteome</keyword>
<dbReference type="EMBL" id="CP001720">
    <property type="protein sequence ID" value="ACV61149.1"/>
    <property type="molecule type" value="Genomic_DNA"/>
</dbReference>
<dbReference type="HOGENOM" id="CLU_1600044_0_0_9"/>
<sequence>MDAHNFPKNEGVKETLTFLMDKQALPGSDQEANLLLICLVSLLSIVDILQKQMINEIASAAVSSQPGSGFSNRSGKGERVSVAELKTERKAESKNKAVSEQEYKRTAASDHFVKEQVSQEQTPGDGNSSVNDKIVNKVKNKTGDTTSKIIKWDSMLKKKVKEPLSV</sequence>
<evidence type="ECO:0000256" key="1">
    <source>
        <dbReference type="SAM" id="MobiDB-lite"/>
    </source>
</evidence>
<accession>C8W2Z3</accession>
<proteinExistence type="predicted"/>
<dbReference type="RefSeq" id="WP_015755870.1">
    <property type="nucleotide sequence ID" value="NC_013216.1"/>
</dbReference>
<name>C8W2Z3_DESAS</name>
<dbReference type="AlphaFoldDB" id="C8W2Z3"/>
<dbReference type="STRING" id="485916.Dtox_0196"/>
<gene>
    <name evidence="2" type="ordered locus">Dtox_0196</name>
</gene>
<reference evidence="2 3" key="1">
    <citation type="journal article" date="2009" name="Stand. Genomic Sci.">
        <title>Complete genome sequence of Desulfotomaculum acetoxidans type strain (5575).</title>
        <authorList>
            <person name="Spring S."/>
            <person name="Lapidus A."/>
            <person name="Schroder M."/>
            <person name="Gleim D."/>
            <person name="Sims D."/>
            <person name="Meincke L."/>
            <person name="Glavina Del Rio T."/>
            <person name="Tice H."/>
            <person name="Copeland A."/>
            <person name="Cheng J.F."/>
            <person name="Lucas S."/>
            <person name="Chen F."/>
            <person name="Nolan M."/>
            <person name="Bruce D."/>
            <person name="Goodwin L."/>
            <person name="Pitluck S."/>
            <person name="Ivanova N."/>
            <person name="Mavromatis K."/>
            <person name="Mikhailova N."/>
            <person name="Pati A."/>
            <person name="Chen A."/>
            <person name="Palaniappan K."/>
            <person name="Land M."/>
            <person name="Hauser L."/>
            <person name="Chang Y.J."/>
            <person name="Jeffries C.D."/>
            <person name="Chain P."/>
            <person name="Saunders E."/>
            <person name="Brettin T."/>
            <person name="Detter J.C."/>
            <person name="Goker M."/>
            <person name="Bristow J."/>
            <person name="Eisen J.A."/>
            <person name="Markowitz V."/>
            <person name="Hugenholtz P."/>
            <person name="Kyrpides N.C."/>
            <person name="Klenk H.P."/>
            <person name="Han C."/>
        </authorList>
    </citation>
    <scope>NUCLEOTIDE SEQUENCE [LARGE SCALE GENOMIC DNA]</scope>
    <source>
        <strain evidence="3">ATCC 49208 / DSM 771 / VKM B-1644</strain>
    </source>
</reference>
<feature type="compositionally biased region" description="Polar residues" evidence="1">
    <location>
        <begin position="61"/>
        <end position="74"/>
    </location>
</feature>
<feature type="compositionally biased region" description="Polar residues" evidence="1">
    <location>
        <begin position="116"/>
        <end position="126"/>
    </location>
</feature>
<feature type="region of interest" description="Disordered" evidence="1">
    <location>
        <begin position="61"/>
        <end position="138"/>
    </location>
</feature>
<dbReference type="Proteomes" id="UP000002217">
    <property type="component" value="Chromosome"/>
</dbReference>
<feature type="compositionally biased region" description="Basic and acidic residues" evidence="1">
    <location>
        <begin position="75"/>
        <end position="114"/>
    </location>
</feature>
<dbReference type="KEGG" id="dae:Dtox_0196"/>
<organism evidence="2 3">
    <name type="scientific">Desulfofarcimen acetoxidans (strain ATCC 49208 / DSM 771 / KCTC 5769 / VKM B-1644 / 5575)</name>
    <name type="common">Desulfotomaculum acetoxidans</name>
    <dbReference type="NCBI Taxonomy" id="485916"/>
    <lineage>
        <taxon>Bacteria</taxon>
        <taxon>Bacillati</taxon>
        <taxon>Bacillota</taxon>
        <taxon>Clostridia</taxon>
        <taxon>Eubacteriales</taxon>
        <taxon>Peptococcaceae</taxon>
        <taxon>Desulfofarcimen</taxon>
    </lineage>
</organism>
<evidence type="ECO:0000313" key="3">
    <source>
        <dbReference type="Proteomes" id="UP000002217"/>
    </source>
</evidence>